<feature type="region of interest" description="Disordered" evidence="1">
    <location>
        <begin position="116"/>
        <end position="140"/>
    </location>
</feature>
<feature type="region of interest" description="Disordered" evidence="1">
    <location>
        <begin position="27"/>
        <end position="95"/>
    </location>
</feature>
<reference evidence="2 3" key="2">
    <citation type="journal article" date="2012" name="Proc. Natl. Acad. Sci. U.S.A.">
        <title>Antigenic diversity is generated by distinct evolutionary mechanisms in African trypanosome species.</title>
        <authorList>
            <person name="Jackson A.P."/>
            <person name="Berry A."/>
            <person name="Aslett M."/>
            <person name="Allison H.C."/>
            <person name="Burton P."/>
            <person name="Vavrova-Anderson J."/>
            <person name="Brown R."/>
            <person name="Browne H."/>
            <person name="Corton N."/>
            <person name="Hauser H."/>
            <person name="Gamble J."/>
            <person name="Gilderthorp R."/>
            <person name="Marcello L."/>
            <person name="McQuillan J."/>
            <person name="Otto T.D."/>
            <person name="Quail M.A."/>
            <person name="Sanders M.J."/>
            <person name="van Tonder A."/>
            <person name="Ginger M.L."/>
            <person name="Field M.C."/>
            <person name="Barry J.D."/>
            <person name="Hertz-Fowler C."/>
            <person name="Berriman M."/>
        </authorList>
    </citation>
    <scope>NUCLEOTIDE SEQUENCE [LARGE SCALE GENOMIC DNA]</scope>
    <source>
        <strain evidence="2 3">IL3000</strain>
    </source>
</reference>
<evidence type="ECO:0000256" key="1">
    <source>
        <dbReference type="SAM" id="MobiDB-lite"/>
    </source>
</evidence>
<dbReference type="Proteomes" id="UP000000702">
    <property type="component" value="Unassembled WGS sequence"/>
</dbReference>
<organism evidence="2 3">
    <name type="scientific">Trypanosoma congolense (strain IL3000)</name>
    <dbReference type="NCBI Taxonomy" id="1068625"/>
    <lineage>
        <taxon>Eukaryota</taxon>
        <taxon>Discoba</taxon>
        <taxon>Euglenozoa</taxon>
        <taxon>Kinetoplastea</taxon>
        <taxon>Metakinetoplastina</taxon>
        <taxon>Trypanosomatida</taxon>
        <taxon>Trypanosomatidae</taxon>
        <taxon>Trypanosoma</taxon>
        <taxon>Nannomonas</taxon>
    </lineage>
</organism>
<dbReference type="AlphaFoldDB" id="F9W7F6"/>
<proteinExistence type="predicted"/>
<feature type="region of interest" description="Disordered" evidence="1">
    <location>
        <begin position="172"/>
        <end position="200"/>
    </location>
</feature>
<gene>
    <name evidence="2" type="ORF">TCIL3000_0_39040</name>
</gene>
<feature type="compositionally biased region" description="Basic and acidic residues" evidence="1">
    <location>
        <begin position="172"/>
        <end position="182"/>
    </location>
</feature>
<sequence>MASHGLLHSITLSKFFAEGFALAEPMPEQRADATHPSSVNVDRSKSKEGASVVALTEPSAANSSCRCPDDSTASGNNEQQLLTGDTPGCTSTTALSEHSGFSPDVCAAEAAPTAGEQCADGATGPQTPNEHGAATANGQVGEQRREIELVTLLRAAMARCYELEDGLRRQLRQAQEEKEGGPRHRRKYQERKPAVGAMST</sequence>
<feature type="non-terminal residue" evidence="2">
    <location>
        <position position="200"/>
    </location>
</feature>
<evidence type="ECO:0000313" key="3">
    <source>
        <dbReference type="Proteomes" id="UP000000702"/>
    </source>
</evidence>
<reference evidence="3" key="1">
    <citation type="submission" date="2011-07" db="EMBL/GenBank/DDBJ databases">
        <title>Divergent evolution of antigenic variation in African trypanosomes.</title>
        <authorList>
            <person name="Jackson A.P."/>
            <person name="Berry A."/>
            <person name="Allison H.C."/>
            <person name="Burton P."/>
            <person name="Anderson J."/>
            <person name="Aslett M."/>
            <person name="Brown R."/>
            <person name="Corton N."/>
            <person name="Harris D."/>
            <person name="Hauser H."/>
            <person name="Gamble J."/>
            <person name="Gilderthorp R."/>
            <person name="McQuillan J."/>
            <person name="Quail M.A."/>
            <person name="Sanders M."/>
            <person name="Van Tonder A."/>
            <person name="Ginger M.L."/>
            <person name="Donelson J.E."/>
            <person name="Field M.C."/>
            <person name="Barry J.D."/>
            <person name="Berriman M."/>
            <person name="Hertz-Fowler C."/>
        </authorList>
    </citation>
    <scope>NUCLEOTIDE SEQUENCE [LARGE SCALE GENOMIC DNA]</scope>
    <source>
        <strain evidence="3">IL3000</strain>
    </source>
</reference>
<name>F9W7F6_TRYCI</name>
<dbReference type="EMBL" id="CAEQ01001022">
    <property type="protein sequence ID" value="CCD13122.1"/>
    <property type="molecule type" value="Genomic_DNA"/>
</dbReference>
<evidence type="ECO:0000313" key="2">
    <source>
        <dbReference type="EMBL" id="CCD13122.1"/>
    </source>
</evidence>
<comment type="caution">
    <text evidence="2">The sequence shown here is derived from an EMBL/GenBank/DDBJ whole genome shotgun (WGS) entry which is preliminary data.</text>
</comment>
<keyword evidence="3" id="KW-1185">Reference proteome</keyword>
<protein>
    <submittedName>
        <fullName evidence="2">WGS project CAEQ00000000 data, annotated contig 1602</fullName>
    </submittedName>
</protein>
<accession>F9W7F6</accession>
<feature type="compositionally biased region" description="Polar residues" evidence="1">
    <location>
        <begin position="59"/>
        <end position="95"/>
    </location>
</feature>